<dbReference type="PANTHER" id="PTHR10799">
    <property type="entry name" value="SNF2/RAD54 HELICASE FAMILY"/>
    <property type="match status" value="1"/>
</dbReference>
<dbReference type="EMBL" id="GL376603">
    <property type="status" value="NOT_ANNOTATED_CDS"/>
    <property type="molecule type" value="Genomic_DNA"/>
</dbReference>
<name>K3WEK0_GLOUD</name>
<dbReference type="HOGENOM" id="CLU_1318458_0_0_1"/>
<dbReference type="STRING" id="431595.K3WEK0"/>
<dbReference type="AlphaFoldDB" id="K3WEK0"/>
<dbReference type="InterPro" id="IPR038718">
    <property type="entry name" value="SNF2-like_sf"/>
</dbReference>
<keyword evidence="4" id="KW-1185">Reference proteome</keyword>
<dbReference type="Gene3D" id="3.40.50.10810">
    <property type="entry name" value="Tandem AAA-ATPase domain"/>
    <property type="match status" value="1"/>
</dbReference>
<dbReference type="GO" id="GO:0005524">
    <property type="term" value="F:ATP binding"/>
    <property type="evidence" value="ECO:0007669"/>
    <property type="project" value="InterPro"/>
</dbReference>
<feature type="region of interest" description="Disordered" evidence="1">
    <location>
        <begin position="1"/>
        <end position="34"/>
    </location>
</feature>
<dbReference type="InterPro" id="IPR000330">
    <property type="entry name" value="SNF2_N"/>
</dbReference>
<proteinExistence type="predicted"/>
<evidence type="ECO:0000313" key="4">
    <source>
        <dbReference type="Proteomes" id="UP000019132"/>
    </source>
</evidence>
<dbReference type="EnsemblProtists" id="PYU1_T003391">
    <property type="protein sequence ID" value="PYU1_T003391"/>
    <property type="gene ID" value="PYU1_G003381"/>
</dbReference>
<accession>K3WEK0</accession>
<feature type="compositionally biased region" description="Acidic residues" evidence="1">
    <location>
        <begin position="75"/>
        <end position="84"/>
    </location>
</feature>
<evidence type="ECO:0000259" key="2">
    <source>
        <dbReference type="Pfam" id="PF00176"/>
    </source>
</evidence>
<reference evidence="3" key="3">
    <citation type="submission" date="2015-02" db="UniProtKB">
        <authorList>
            <consortium name="EnsemblProtists"/>
        </authorList>
    </citation>
    <scope>IDENTIFICATION</scope>
    <source>
        <strain evidence="3">DAOM BR144</strain>
    </source>
</reference>
<feature type="domain" description="SNF2 N-terminal" evidence="2">
    <location>
        <begin position="138"/>
        <end position="208"/>
    </location>
</feature>
<evidence type="ECO:0000256" key="1">
    <source>
        <dbReference type="SAM" id="MobiDB-lite"/>
    </source>
</evidence>
<evidence type="ECO:0000313" key="3">
    <source>
        <dbReference type="EnsemblProtists" id="PYU1_T003391"/>
    </source>
</evidence>
<organism evidence="3 4">
    <name type="scientific">Globisporangium ultimum (strain ATCC 200006 / CBS 805.95 / DAOM BR144)</name>
    <name type="common">Pythium ultimum</name>
    <dbReference type="NCBI Taxonomy" id="431595"/>
    <lineage>
        <taxon>Eukaryota</taxon>
        <taxon>Sar</taxon>
        <taxon>Stramenopiles</taxon>
        <taxon>Oomycota</taxon>
        <taxon>Peronosporomycetes</taxon>
        <taxon>Pythiales</taxon>
        <taxon>Pythiaceae</taxon>
        <taxon>Globisporangium</taxon>
    </lineage>
</organism>
<sequence length="209" mass="23300">MVASISIEQEEMAASQQQQPKAMEEHDGNAQETATKLAKLDTLLEKAGLYSSFLFSNMATAATTTTMSVSKDDAVKDEEDEEEQPAGRRKRTRAVKKTKDGEKKLKEMQNDSKLDTRQQPHVEFVQPKLLAGGVLRDYQLEGIRWLCNLFENGLNGILADEMGLGKTIQVIGLIAHLKSLGVRGPYLVTAPLSTLLNWEKEFHKWAPDI</sequence>
<dbReference type="SUPFAM" id="SSF52540">
    <property type="entry name" value="P-loop containing nucleoside triphosphate hydrolases"/>
    <property type="match status" value="1"/>
</dbReference>
<dbReference type="Pfam" id="PF00176">
    <property type="entry name" value="SNF2-rel_dom"/>
    <property type="match status" value="1"/>
</dbReference>
<dbReference type="eggNOG" id="KOG0385">
    <property type="taxonomic scope" value="Eukaryota"/>
</dbReference>
<feature type="region of interest" description="Disordered" evidence="1">
    <location>
        <begin position="65"/>
        <end position="104"/>
    </location>
</feature>
<dbReference type="Proteomes" id="UP000019132">
    <property type="component" value="Unassembled WGS sequence"/>
</dbReference>
<dbReference type="InterPro" id="IPR027417">
    <property type="entry name" value="P-loop_NTPase"/>
</dbReference>
<protein>
    <recommendedName>
        <fullName evidence="2">SNF2 N-terminal domain-containing protein</fullName>
    </recommendedName>
</protein>
<dbReference type="InParanoid" id="K3WEK0"/>
<feature type="compositionally biased region" description="Basic residues" evidence="1">
    <location>
        <begin position="87"/>
        <end position="96"/>
    </location>
</feature>
<reference evidence="4" key="2">
    <citation type="submission" date="2010-04" db="EMBL/GenBank/DDBJ databases">
        <authorList>
            <person name="Buell R."/>
            <person name="Hamilton J."/>
            <person name="Hostetler J."/>
        </authorList>
    </citation>
    <scope>NUCLEOTIDE SEQUENCE [LARGE SCALE GENOMIC DNA]</scope>
    <source>
        <strain evidence="4">DAOM:BR144</strain>
    </source>
</reference>
<reference evidence="4" key="1">
    <citation type="journal article" date="2010" name="Genome Biol.">
        <title>Genome sequence of the necrotrophic plant pathogen Pythium ultimum reveals original pathogenicity mechanisms and effector repertoire.</title>
        <authorList>
            <person name="Levesque C.A."/>
            <person name="Brouwer H."/>
            <person name="Cano L."/>
            <person name="Hamilton J.P."/>
            <person name="Holt C."/>
            <person name="Huitema E."/>
            <person name="Raffaele S."/>
            <person name="Robideau G.P."/>
            <person name="Thines M."/>
            <person name="Win J."/>
            <person name="Zerillo M.M."/>
            <person name="Beakes G.W."/>
            <person name="Boore J.L."/>
            <person name="Busam D."/>
            <person name="Dumas B."/>
            <person name="Ferriera S."/>
            <person name="Fuerstenberg S.I."/>
            <person name="Gachon C.M."/>
            <person name="Gaulin E."/>
            <person name="Govers F."/>
            <person name="Grenville-Briggs L."/>
            <person name="Horner N."/>
            <person name="Hostetler J."/>
            <person name="Jiang R.H."/>
            <person name="Johnson J."/>
            <person name="Krajaejun T."/>
            <person name="Lin H."/>
            <person name="Meijer H.J."/>
            <person name="Moore B."/>
            <person name="Morris P."/>
            <person name="Phuntmart V."/>
            <person name="Puiu D."/>
            <person name="Shetty J."/>
            <person name="Stajich J.E."/>
            <person name="Tripathy S."/>
            <person name="Wawra S."/>
            <person name="van West P."/>
            <person name="Whitty B.R."/>
            <person name="Coutinho P.M."/>
            <person name="Henrissat B."/>
            <person name="Martin F."/>
            <person name="Thomas P.D."/>
            <person name="Tyler B.M."/>
            <person name="De Vries R.P."/>
            <person name="Kamoun S."/>
            <person name="Yandell M."/>
            <person name="Tisserat N."/>
            <person name="Buell C.R."/>
        </authorList>
    </citation>
    <scope>NUCLEOTIDE SEQUENCE</scope>
    <source>
        <strain evidence="4">DAOM:BR144</strain>
    </source>
</reference>
<dbReference type="VEuPathDB" id="FungiDB:PYU1_G003381"/>